<evidence type="ECO:0000256" key="2">
    <source>
        <dbReference type="ARBA" id="ARBA00007533"/>
    </source>
</evidence>
<dbReference type="Pfam" id="PF06418">
    <property type="entry name" value="CTP_synth_N"/>
    <property type="match status" value="1"/>
</dbReference>
<organism evidence="13 14">
    <name type="scientific">Allacma fusca</name>
    <dbReference type="NCBI Taxonomy" id="39272"/>
    <lineage>
        <taxon>Eukaryota</taxon>
        <taxon>Metazoa</taxon>
        <taxon>Ecdysozoa</taxon>
        <taxon>Arthropoda</taxon>
        <taxon>Hexapoda</taxon>
        <taxon>Collembola</taxon>
        <taxon>Symphypleona</taxon>
        <taxon>Sminthuridae</taxon>
        <taxon>Allacma</taxon>
    </lineage>
</organism>
<dbReference type="PANTHER" id="PTHR11550:SF0">
    <property type="entry name" value="CTP SYNTHASE-RELATED"/>
    <property type="match status" value="1"/>
</dbReference>
<proteinExistence type="inferred from homology"/>
<name>A0A8J2JR40_9HEXA</name>
<dbReference type="CDD" id="cd01746">
    <property type="entry name" value="GATase1_CTP_Synthase"/>
    <property type="match status" value="1"/>
</dbReference>
<comment type="function">
    <text evidence="8">Catalyzes the ATP-dependent amination of UTP to CTP with either L-glutamine or ammonia as the source of nitrogen. Constitutes the rate-limiting enzyme in the synthesis of cytosine nucleotides.</text>
</comment>
<keyword evidence="6 10" id="KW-0315">Glutamine amidotransferase</keyword>
<dbReference type="PANTHER" id="PTHR11550">
    <property type="entry name" value="CTP SYNTHASE"/>
    <property type="match status" value="1"/>
</dbReference>
<accession>A0A8J2JR40</accession>
<dbReference type="AlphaFoldDB" id="A0A8J2JR40"/>
<dbReference type="Pfam" id="PF00117">
    <property type="entry name" value="GATase"/>
    <property type="match status" value="1"/>
</dbReference>
<keyword evidence="14" id="KW-1185">Reference proteome</keyword>
<dbReference type="GO" id="GO:0003883">
    <property type="term" value="F:CTP synthase activity"/>
    <property type="evidence" value="ECO:0007669"/>
    <property type="project" value="UniProtKB-UniRule"/>
</dbReference>
<comment type="caution">
    <text evidence="13">The sequence shown here is derived from an EMBL/GenBank/DDBJ whole genome shotgun (WGS) entry which is preliminary data.</text>
</comment>
<dbReference type="Proteomes" id="UP000708208">
    <property type="component" value="Unassembled WGS sequence"/>
</dbReference>
<dbReference type="PROSITE" id="PS51273">
    <property type="entry name" value="GATASE_TYPE_1"/>
    <property type="match status" value="1"/>
</dbReference>
<dbReference type="InterPro" id="IPR004468">
    <property type="entry name" value="CTP_synthase"/>
</dbReference>
<evidence type="ECO:0000256" key="1">
    <source>
        <dbReference type="ARBA" id="ARBA00005171"/>
    </source>
</evidence>
<keyword evidence="4 10" id="KW-0547">Nucleotide-binding</keyword>
<dbReference type="GO" id="GO:0005737">
    <property type="term" value="C:cytoplasm"/>
    <property type="evidence" value="ECO:0007669"/>
    <property type="project" value="TreeGrafter"/>
</dbReference>
<evidence type="ECO:0000256" key="10">
    <source>
        <dbReference type="RuleBase" id="RU810713"/>
    </source>
</evidence>
<evidence type="ECO:0000256" key="4">
    <source>
        <dbReference type="ARBA" id="ARBA00022741"/>
    </source>
</evidence>
<keyword evidence="5 10" id="KW-0067">ATP-binding</keyword>
<dbReference type="NCBIfam" id="NF003792">
    <property type="entry name" value="PRK05380.1"/>
    <property type="match status" value="1"/>
</dbReference>
<evidence type="ECO:0000256" key="9">
    <source>
        <dbReference type="ARBA" id="ARBA00047781"/>
    </source>
</evidence>
<comment type="similarity">
    <text evidence="2 10">Belongs to the CTP synthase family.</text>
</comment>
<dbReference type="GO" id="GO:0097268">
    <property type="term" value="C:cytoophidium"/>
    <property type="evidence" value="ECO:0007669"/>
    <property type="project" value="TreeGrafter"/>
</dbReference>
<reference evidence="13" key="1">
    <citation type="submission" date="2021-06" db="EMBL/GenBank/DDBJ databases">
        <authorList>
            <person name="Hodson N. C."/>
            <person name="Mongue J. A."/>
            <person name="Jaron S. K."/>
        </authorList>
    </citation>
    <scope>NUCLEOTIDE SEQUENCE</scope>
</reference>
<sequence length="608" mass="68173">MLSIGERRNGVLTILFLVELLRGNVERSYLKISIKMKYVLITGGVISGIGKGVIASSIGTILKCCGVHVTAIKIDPYINIDAGTFSPYEHGEVYVLDDGGEVDLDLGNYERFLDVTLHSDNNITTGKIYQYVINKERKGDYLGKTVQVVPHITDAIQEWVTRESQRPVTTDNVEPEVCILELGGTIGDIEGMPFVEAFRQFQFKVGRENFFVVHVSLIPQPRSTGEQKTKPTQASVRELRGLGLSPDVVVCRSENRIGPDVIAKITNFCHVAPHQVISIHDCTSIYRVPLLLEEQGFLKVIRERTNLDVPYEAPPQFMAKWKSLAERHESLSICCTIALVGKYTRFEDSYASVTKALRHAALEANRKLILKYIDAEDLEKFRQNEEPVKYHDAWKELCGADGVIVPGGFGKRGVEGKILAANWCRTNQKPYLGVCLGLQTAVIEFARNVLDIENATSTEFDPEFVKPLVIDMPEHNTGTMGGTMRLGRRVTIFQPGKASILKELYGGDDEIEERHRHRYEVNPEYVLELESAGLKFVGKDETGQRMEAMELDGHPYYVGVQFHPEYLSRPLRPSPPYMGLLLASSGQLESYLASDKKCRARKLSYSNQ</sequence>
<evidence type="ECO:0000313" key="14">
    <source>
        <dbReference type="Proteomes" id="UP000708208"/>
    </source>
</evidence>
<evidence type="ECO:0000259" key="12">
    <source>
        <dbReference type="Pfam" id="PF06418"/>
    </source>
</evidence>
<dbReference type="EC" id="6.3.4.2" evidence="10"/>
<dbReference type="OrthoDB" id="1739076at2759"/>
<dbReference type="EMBL" id="CAJVCH010017626">
    <property type="protein sequence ID" value="CAG7683954.1"/>
    <property type="molecule type" value="Genomic_DNA"/>
</dbReference>
<protein>
    <recommendedName>
        <fullName evidence="10">CTP synthase</fullName>
        <ecNumber evidence="10">6.3.4.2</ecNumber>
    </recommendedName>
    <alternativeName>
        <fullName evidence="10">UTP--ammonia ligase</fullName>
    </alternativeName>
</protein>
<feature type="domain" description="CTP synthase N-terminal" evidence="12">
    <location>
        <begin position="37"/>
        <end position="306"/>
    </location>
</feature>
<gene>
    <name evidence="13" type="ORF">AFUS01_LOCUS2993</name>
</gene>
<evidence type="ECO:0000313" key="13">
    <source>
        <dbReference type="EMBL" id="CAG7683954.1"/>
    </source>
</evidence>
<evidence type="ECO:0000256" key="6">
    <source>
        <dbReference type="ARBA" id="ARBA00022962"/>
    </source>
</evidence>
<dbReference type="InterPro" id="IPR017926">
    <property type="entry name" value="GATASE"/>
</dbReference>
<comment type="pathway">
    <text evidence="1 10">Pyrimidine metabolism; CTP biosynthesis via de novo pathway; CTP from UDP: step 2/2.</text>
</comment>
<keyword evidence="7 10" id="KW-0665">Pyrimidine biosynthesis</keyword>
<dbReference type="InterPro" id="IPR017456">
    <property type="entry name" value="CTP_synthase_N"/>
</dbReference>
<evidence type="ECO:0000259" key="11">
    <source>
        <dbReference type="Pfam" id="PF00117"/>
    </source>
</evidence>
<evidence type="ECO:0000256" key="8">
    <source>
        <dbReference type="ARBA" id="ARBA00037348"/>
    </source>
</evidence>
<dbReference type="GO" id="GO:0044210">
    <property type="term" value="P:'de novo' CTP biosynthetic process"/>
    <property type="evidence" value="ECO:0007669"/>
    <property type="project" value="UniProtKB-UniRule"/>
</dbReference>
<dbReference type="FunFam" id="3.40.50.300:FF:000207">
    <property type="entry name" value="CTP synthase"/>
    <property type="match status" value="1"/>
</dbReference>
<dbReference type="GO" id="GO:0042802">
    <property type="term" value="F:identical protein binding"/>
    <property type="evidence" value="ECO:0007669"/>
    <property type="project" value="TreeGrafter"/>
</dbReference>
<evidence type="ECO:0000256" key="3">
    <source>
        <dbReference type="ARBA" id="ARBA00022598"/>
    </source>
</evidence>
<comment type="catalytic activity">
    <reaction evidence="9 10">
        <text>UTP + L-glutamine + ATP + H2O = CTP + L-glutamate + ADP + phosphate + 2 H(+)</text>
        <dbReference type="Rhea" id="RHEA:26426"/>
        <dbReference type="ChEBI" id="CHEBI:15377"/>
        <dbReference type="ChEBI" id="CHEBI:15378"/>
        <dbReference type="ChEBI" id="CHEBI:29985"/>
        <dbReference type="ChEBI" id="CHEBI:30616"/>
        <dbReference type="ChEBI" id="CHEBI:37563"/>
        <dbReference type="ChEBI" id="CHEBI:43474"/>
        <dbReference type="ChEBI" id="CHEBI:46398"/>
        <dbReference type="ChEBI" id="CHEBI:58359"/>
        <dbReference type="ChEBI" id="CHEBI:456216"/>
        <dbReference type="EC" id="6.3.4.2"/>
    </reaction>
</comment>
<dbReference type="FunFam" id="3.40.50.880:FF:000005">
    <property type="entry name" value="CTP synthase"/>
    <property type="match status" value="1"/>
</dbReference>
<keyword evidence="3 10" id="KW-0436">Ligase</keyword>
<dbReference type="NCBIfam" id="TIGR00337">
    <property type="entry name" value="PyrG"/>
    <property type="match status" value="1"/>
</dbReference>
<evidence type="ECO:0000256" key="7">
    <source>
        <dbReference type="ARBA" id="ARBA00022975"/>
    </source>
</evidence>
<dbReference type="InterPro" id="IPR033828">
    <property type="entry name" value="GATase1_CTP_Synthase"/>
</dbReference>
<dbReference type="CDD" id="cd03113">
    <property type="entry name" value="CTPS_N"/>
    <property type="match status" value="1"/>
</dbReference>
<evidence type="ECO:0000256" key="5">
    <source>
        <dbReference type="ARBA" id="ARBA00022840"/>
    </source>
</evidence>
<feature type="domain" description="Glutamine amidotransferase" evidence="11">
    <location>
        <begin position="348"/>
        <end position="576"/>
    </location>
</feature>
<dbReference type="GO" id="GO:0005524">
    <property type="term" value="F:ATP binding"/>
    <property type="evidence" value="ECO:0007669"/>
    <property type="project" value="UniProtKB-KW"/>
</dbReference>
<dbReference type="GO" id="GO:0019856">
    <property type="term" value="P:pyrimidine nucleobase biosynthetic process"/>
    <property type="evidence" value="ECO:0007669"/>
    <property type="project" value="TreeGrafter"/>
</dbReference>